<dbReference type="InterPro" id="IPR027417">
    <property type="entry name" value="P-loop_NTPase"/>
</dbReference>
<dbReference type="InterPro" id="IPR025669">
    <property type="entry name" value="AAA_dom"/>
</dbReference>
<name>A0A3S0I3L7_9DEIO</name>
<evidence type="ECO:0000259" key="1">
    <source>
        <dbReference type="Pfam" id="PF13614"/>
    </source>
</evidence>
<feature type="domain" description="AAA" evidence="1">
    <location>
        <begin position="7"/>
        <end position="170"/>
    </location>
</feature>
<evidence type="ECO:0000313" key="3">
    <source>
        <dbReference type="Proteomes" id="UP000277766"/>
    </source>
</evidence>
<evidence type="ECO:0000313" key="2">
    <source>
        <dbReference type="EMBL" id="RTR23119.1"/>
    </source>
</evidence>
<comment type="caution">
    <text evidence="2">The sequence shown here is derived from an EMBL/GenBank/DDBJ whole genome shotgun (WGS) entry which is preliminary data.</text>
</comment>
<dbReference type="OrthoDB" id="59382at2"/>
<dbReference type="RefSeq" id="WP_126353324.1">
    <property type="nucleotide sequence ID" value="NZ_CP086384.1"/>
</dbReference>
<dbReference type="CDD" id="cd02042">
    <property type="entry name" value="ParAB_family"/>
    <property type="match status" value="1"/>
</dbReference>
<dbReference type="Proteomes" id="UP000277766">
    <property type="component" value="Unassembled WGS sequence"/>
</dbReference>
<dbReference type="EMBL" id="RXPE01000042">
    <property type="protein sequence ID" value="RTR23119.1"/>
    <property type="molecule type" value="Genomic_DNA"/>
</dbReference>
<dbReference type="AlphaFoldDB" id="A0A3S0I3L7"/>
<proteinExistence type="predicted"/>
<dbReference type="Pfam" id="PF13614">
    <property type="entry name" value="AAA_31"/>
    <property type="match status" value="1"/>
</dbReference>
<sequence>MTKRTQVLMAFNHAGGAAKTSTVRDVGYDLAQRGFKVLLIDLDPQANLSQWLGQGKAELEESVKNSLEHYTPLPEPTEVHGMSLIPSHLELSYTDMALGGYPNAEGRLRRAVDQLREEGTYDFILLDPPPSLGKLTANAANAADWVIVPIPARYKGIVALRGVQRMLEQYGYTNPNLRIALYVITQMDNTSHAKEAVEVYQEALGDQLAGLITHRPAVYNRCQPEGRPVGAIAADAEAKEEIRLLVDQLLSRIGAGA</sequence>
<reference evidence="2 3" key="1">
    <citation type="submission" date="2018-12" db="EMBL/GenBank/DDBJ databases">
        <title>Deinococcus radiophilus ATCC 27603 genome sequencing and assembly.</title>
        <authorList>
            <person name="Maclea K.S."/>
            <person name="Maynard C.R."/>
        </authorList>
    </citation>
    <scope>NUCLEOTIDE SEQUENCE [LARGE SCALE GENOMIC DNA]</scope>
    <source>
        <strain evidence="2 3">ATCC 27603</strain>
    </source>
</reference>
<protein>
    <submittedName>
        <fullName evidence="2">ParA family protein</fullName>
    </submittedName>
</protein>
<dbReference type="InterPro" id="IPR050678">
    <property type="entry name" value="DNA_Partitioning_ATPase"/>
</dbReference>
<gene>
    <name evidence="2" type="ORF">EJ104_12540</name>
</gene>
<dbReference type="PANTHER" id="PTHR13696:SF52">
    <property type="entry name" value="PARA FAMILY PROTEIN CT_582"/>
    <property type="match status" value="1"/>
</dbReference>
<keyword evidence="3" id="KW-1185">Reference proteome</keyword>
<dbReference type="PANTHER" id="PTHR13696">
    <property type="entry name" value="P-LOOP CONTAINING NUCLEOSIDE TRIPHOSPHATE HYDROLASE"/>
    <property type="match status" value="1"/>
</dbReference>
<dbReference type="Gene3D" id="3.40.50.300">
    <property type="entry name" value="P-loop containing nucleotide triphosphate hydrolases"/>
    <property type="match status" value="1"/>
</dbReference>
<organism evidence="2 3">
    <name type="scientific">Deinococcus radiophilus</name>
    <dbReference type="NCBI Taxonomy" id="32062"/>
    <lineage>
        <taxon>Bacteria</taxon>
        <taxon>Thermotogati</taxon>
        <taxon>Deinococcota</taxon>
        <taxon>Deinococci</taxon>
        <taxon>Deinococcales</taxon>
        <taxon>Deinococcaceae</taxon>
        <taxon>Deinococcus</taxon>
    </lineage>
</organism>
<dbReference type="SUPFAM" id="SSF52540">
    <property type="entry name" value="P-loop containing nucleoside triphosphate hydrolases"/>
    <property type="match status" value="1"/>
</dbReference>
<accession>A0A3S0I3L7</accession>